<dbReference type="SUPFAM" id="SSF53335">
    <property type="entry name" value="S-adenosyl-L-methionine-dependent methyltransferases"/>
    <property type="match status" value="1"/>
</dbReference>
<dbReference type="RefSeq" id="WP_179774270.1">
    <property type="nucleotide sequence ID" value="NZ_JACCFK010000001.1"/>
</dbReference>
<comment type="caution">
    <text evidence="2">The sequence shown here is derived from an EMBL/GenBank/DDBJ whole genome shotgun (WGS) entry which is preliminary data.</text>
</comment>
<dbReference type="Pfam" id="PF13649">
    <property type="entry name" value="Methyltransf_25"/>
    <property type="match status" value="1"/>
</dbReference>
<dbReference type="Proteomes" id="UP000549616">
    <property type="component" value="Unassembled WGS sequence"/>
</dbReference>
<keyword evidence="2" id="KW-0808">Transferase</keyword>
<protein>
    <submittedName>
        <fullName evidence="2">SAM-dependent methyltransferase</fullName>
    </submittedName>
</protein>
<evidence type="ECO:0000313" key="2">
    <source>
        <dbReference type="EMBL" id="NYI90234.1"/>
    </source>
</evidence>
<dbReference type="AlphaFoldDB" id="A0A853B638"/>
<accession>A0A853B638</accession>
<keyword evidence="2" id="KW-0489">Methyltransferase</keyword>
<evidence type="ECO:0000259" key="1">
    <source>
        <dbReference type="Pfam" id="PF13649"/>
    </source>
</evidence>
<dbReference type="InterPro" id="IPR029063">
    <property type="entry name" value="SAM-dependent_MTases_sf"/>
</dbReference>
<dbReference type="Gene3D" id="3.40.50.150">
    <property type="entry name" value="Vaccinia Virus protein VP39"/>
    <property type="match status" value="1"/>
</dbReference>
<feature type="domain" description="Methyltransferase" evidence="1">
    <location>
        <begin position="41"/>
        <end position="135"/>
    </location>
</feature>
<gene>
    <name evidence="2" type="ORF">HNR02_003557</name>
</gene>
<dbReference type="GO" id="GO:0008168">
    <property type="term" value="F:methyltransferase activity"/>
    <property type="evidence" value="ECO:0007669"/>
    <property type="project" value="UniProtKB-KW"/>
</dbReference>
<proteinExistence type="predicted"/>
<reference evidence="2 3" key="1">
    <citation type="submission" date="2020-07" db="EMBL/GenBank/DDBJ databases">
        <title>Sequencing the genomes of 1000 actinobacteria strains.</title>
        <authorList>
            <person name="Klenk H.-P."/>
        </authorList>
    </citation>
    <scope>NUCLEOTIDE SEQUENCE [LARGE SCALE GENOMIC DNA]</scope>
    <source>
        <strain evidence="2 3">DSM 104006</strain>
    </source>
</reference>
<dbReference type="PANTHER" id="PTHR43464:SF3">
    <property type="entry name" value="SAM-DEPENDENT METHYLTRANSFERASE"/>
    <property type="match status" value="1"/>
</dbReference>
<dbReference type="CDD" id="cd02440">
    <property type="entry name" value="AdoMet_MTases"/>
    <property type="match status" value="1"/>
</dbReference>
<dbReference type="InterPro" id="IPR041698">
    <property type="entry name" value="Methyltransf_25"/>
</dbReference>
<dbReference type="GO" id="GO:0032259">
    <property type="term" value="P:methylation"/>
    <property type="evidence" value="ECO:0007669"/>
    <property type="project" value="UniProtKB-KW"/>
</dbReference>
<keyword evidence="3" id="KW-1185">Reference proteome</keyword>
<dbReference type="EMBL" id="JACCFK010000001">
    <property type="protein sequence ID" value="NYI90234.1"/>
    <property type="molecule type" value="Genomic_DNA"/>
</dbReference>
<evidence type="ECO:0000313" key="3">
    <source>
        <dbReference type="Proteomes" id="UP000549616"/>
    </source>
</evidence>
<sequence length="253" mass="27031">MNRDLISRLAHADHPIAAPLGDEAVAALLDRALPRDGATMLDLGCGGGEWLLRALAVRPEARAEGVDLAEPALDHARREAGRRGVGDRLVLHRQDVSAFTAAEPFDLVLCVGSTHAFGGLLPALAAARRLLAPGGRVIVGDGYWECEPSPEAVEMLGDFADLATTVDALTTDGWIPLYGHLSTRQELDDYEWSWTGSLAAQALDQPDVLAVATEHRNGWLRGYRDCFGFLTLTLADGSRSPEAAPGRLDAPLP</sequence>
<dbReference type="PANTHER" id="PTHR43464">
    <property type="entry name" value="METHYLTRANSFERASE"/>
    <property type="match status" value="1"/>
</dbReference>
<organism evidence="2 3">
    <name type="scientific">Amycolatopsis endophytica</name>
    <dbReference type="NCBI Taxonomy" id="860233"/>
    <lineage>
        <taxon>Bacteria</taxon>
        <taxon>Bacillati</taxon>
        <taxon>Actinomycetota</taxon>
        <taxon>Actinomycetes</taxon>
        <taxon>Pseudonocardiales</taxon>
        <taxon>Pseudonocardiaceae</taxon>
        <taxon>Amycolatopsis</taxon>
    </lineage>
</organism>
<name>A0A853B638_9PSEU</name>